<sequence length="88" mass="10155">MHSKGMAQLLAPFFITIVLLIASYLLSIVIGFVLYLLKAEQDFIHSITRVFQVSIFNFDKEGTIAFWIIDALIIIFIEMRISAEDEWD</sequence>
<evidence type="ECO:0000313" key="2">
    <source>
        <dbReference type="EMBL" id="PUV23139.1"/>
    </source>
</evidence>
<gene>
    <name evidence="2" type="ORF">DCO56_19710</name>
</gene>
<dbReference type="RefSeq" id="WP_108635458.1">
    <property type="nucleotide sequence ID" value="NZ_QCXX01000005.1"/>
</dbReference>
<evidence type="ECO:0000256" key="1">
    <source>
        <dbReference type="SAM" id="Phobius"/>
    </source>
</evidence>
<dbReference type="EMBL" id="QCXX01000005">
    <property type="protein sequence ID" value="PUV23139.1"/>
    <property type="molecule type" value="Genomic_DNA"/>
</dbReference>
<keyword evidence="1" id="KW-0812">Transmembrane</keyword>
<comment type="caution">
    <text evidence="2">The sequence shown here is derived from an EMBL/GenBank/DDBJ whole genome shotgun (WGS) entry which is preliminary data.</text>
</comment>
<dbReference type="AlphaFoldDB" id="A0A363NQU4"/>
<evidence type="ECO:0000313" key="3">
    <source>
        <dbReference type="Proteomes" id="UP000250831"/>
    </source>
</evidence>
<name>A0A363NQU4_9SPHI</name>
<keyword evidence="3" id="KW-1185">Reference proteome</keyword>
<proteinExistence type="predicted"/>
<keyword evidence="1" id="KW-1133">Transmembrane helix</keyword>
<dbReference type="Proteomes" id="UP000250831">
    <property type="component" value="Unassembled WGS sequence"/>
</dbReference>
<accession>A0A363NQU4</accession>
<protein>
    <submittedName>
        <fullName evidence="2">Uncharacterized protein</fullName>
    </submittedName>
</protein>
<keyword evidence="1" id="KW-0472">Membrane</keyword>
<feature type="transmembrane region" description="Helical" evidence="1">
    <location>
        <begin position="12"/>
        <end position="37"/>
    </location>
</feature>
<reference evidence="2 3" key="1">
    <citation type="submission" date="2018-04" db="EMBL/GenBank/DDBJ databases">
        <title>Sphingobacterium sp. M46 Genome.</title>
        <authorList>
            <person name="Cheng J."/>
            <person name="Li Y."/>
        </authorList>
    </citation>
    <scope>NUCLEOTIDE SEQUENCE [LARGE SCALE GENOMIC DNA]</scope>
    <source>
        <strain evidence="2 3">M46</strain>
    </source>
</reference>
<organism evidence="2 3">
    <name type="scientific">Sphingobacterium athyrii</name>
    <dbReference type="NCBI Taxonomy" id="2152717"/>
    <lineage>
        <taxon>Bacteria</taxon>
        <taxon>Pseudomonadati</taxon>
        <taxon>Bacteroidota</taxon>
        <taxon>Sphingobacteriia</taxon>
        <taxon>Sphingobacteriales</taxon>
        <taxon>Sphingobacteriaceae</taxon>
        <taxon>Sphingobacterium</taxon>
    </lineage>
</organism>